<dbReference type="EMBL" id="JACCFM010000001">
    <property type="protein sequence ID" value="NYJ18534.1"/>
    <property type="molecule type" value="Genomic_DNA"/>
</dbReference>
<feature type="signal peptide" evidence="1">
    <location>
        <begin position="1"/>
        <end position="26"/>
    </location>
</feature>
<evidence type="ECO:0000313" key="2">
    <source>
        <dbReference type="EMBL" id="NYJ18534.1"/>
    </source>
</evidence>
<accession>A0A7Z0EBG5</accession>
<sequence length="169" mass="17541">MNSFAKGGVLACTLMVIGALTGCAQATVVGAQSEVPSFNCSTTGILEWDGSPGSETRSGAIQSQLSYFEGRAALLPRDATRAPSPVDDPVMIRITVRGLASLLDEVPSAEKALSKDEEMTVTSHSIDGQVLASATVMAMSEGGYRVDTYSVTGWVSDDPSCVAEDATSQ</sequence>
<dbReference type="AlphaFoldDB" id="A0A7Z0EBG5"/>
<reference evidence="2 3" key="1">
    <citation type="submission" date="2020-07" db="EMBL/GenBank/DDBJ databases">
        <title>Sequencing the genomes of 1000 actinobacteria strains.</title>
        <authorList>
            <person name="Klenk H.-P."/>
        </authorList>
    </citation>
    <scope>NUCLEOTIDE SEQUENCE [LARGE SCALE GENOMIC DNA]</scope>
    <source>
        <strain evidence="2 3">LI1</strain>
    </source>
</reference>
<keyword evidence="1" id="KW-0732">Signal</keyword>
<evidence type="ECO:0008006" key="4">
    <source>
        <dbReference type="Google" id="ProtNLM"/>
    </source>
</evidence>
<dbReference type="PROSITE" id="PS51257">
    <property type="entry name" value="PROKAR_LIPOPROTEIN"/>
    <property type="match status" value="1"/>
</dbReference>
<feature type="chain" id="PRO_5038864212" description="Lipoprotein" evidence="1">
    <location>
        <begin position="27"/>
        <end position="169"/>
    </location>
</feature>
<dbReference type="Proteomes" id="UP000537260">
    <property type="component" value="Unassembled WGS sequence"/>
</dbReference>
<proteinExistence type="predicted"/>
<comment type="caution">
    <text evidence="2">The sequence shown here is derived from an EMBL/GenBank/DDBJ whole genome shotgun (WGS) entry which is preliminary data.</text>
</comment>
<evidence type="ECO:0000256" key="1">
    <source>
        <dbReference type="SAM" id="SignalP"/>
    </source>
</evidence>
<gene>
    <name evidence="2" type="ORF">HNR05_000325</name>
</gene>
<protein>
    <recommendedName>
        <fullName evidence="4">Lipoprotein</fullName>
    </recommendedName>
</protein>
<dbReference type="RefSeq" id="WP_179577429.1">
    <property type="nucleotide sequence ID" value="NZ_JACCFM010000001.1"/>
</dbReference>
<name>A0A7Z0EBG5_9MICO</name>
<evidence type="ECO:0000313" key="3">
    <source>
        <dbReference type="Proteomes" id="UP000537260"/>
    </source>
</evidence>
<keyword evidence="3" id="KW-1185">Reference proteome</keyword>
<organism evidence="2 3">
    <name type="scientific">Glaciibacter psychrotolerans</name>
    <dbReference type="NCBI Taxonomy" id="670054"/>
    <lineage>
        <taxon>Bacteria</taxon>
        <taxon>Bacillati</taxon>
        <taxon>Actinomycetota</taxon>
        <taxon>Actinomycetes</taxon>
        <taxon>Micrococcales</taxon>
        <taxon>Microbacteriaceae</taxon>
        <taxon>Glaciibacter</taxon>
    </lineage>
</organism>